<keyword evidence="3" id="KW-0804">Transcription</keyword>
<keyword evidence="6" id="KW-1185">Reference proteome</keyword>
<reference evidence="6" key="1">
    <citation type="journal article" date="2019" name="Int. J. Syst. Evol. Microbiol.">
        <title>The Global Catalogue of Microorganisms (GCM) 10K type strain sequencing project: providing services to taxonomists for standard genome sequencing and annotation.</title>
        <authorList>
            <consortium name="The Broad Institute Genomics Platform"/>
            <consortium name="The Broad Institute Genome Sequencing Center for Infectious Disease"/>
            <person name="Wu L."/>
            <person name="Ma J."/>
        </authorList>
    </citation>
    <scope>NUCLEOTIDE SEQUENCE [LARGE SCALE GENOMIC DNA]</scope>
    <source>
        <strain evidence="6">JCM 17804</strain>
    </source>
</reference>
<dbReference type="Gene3D" id="1.10.10.10">
    <property type="entry name" value="Winged helix-like DNA-binding domain superfamily/Winged helix DNA-binding domain"/>
    <property type="match status" value="1"/>
</dbReference>
<dbReference type="Pfam" id="PF00392">
    <property type="entry name" value="GntR"/>
    <property type="match status" value="1"/>
</dbReference>
<accession>A0ABP8H4U6</accession>
<gene>
    <name evidence="5" type="ORF">GCM10023165_10120</name>
</gene>
<dbReference type="SMART" id="SM00895">
    <property type="entry name" value="FCD"/>
    <property type="match status" value="1"/>
</dbReference>
<evidence type="ECO:0000313" key="6">
    <source>
        <dbReference type="Proteomes" id="UP001500975"/>
    </source>
</evidence>
<evidence type="ECO:0000256" key="1">
    <source>
        <dbReference type="ARBA" id="ARBA00023015"/>
    </source>
</evidence>
<evidence type="ECO:0000259" key="4">
    <source>
        <dbReference type="PROSITE" id="PS50949"/>
    </source>
</evidence>
<dbReference type="InterPro" id="IPR011711">
    <property type="entry name" value="GntR_C"/>
</dbReference>
<dbReference type="Proteomes" id="UP001500975">
    <property type="component" value="Unassembled WGS sequence"/>
</dbReference>
<proteinExistence type="predicted"/>
<dbReference type="PROSITE" id="PS50949">
    <property type="entry name" value="HTH_GNTR"/>
    <property type="match status" value="1"/>
</dbReference>
<evidence type="ECO:0000256" key="3">
    <source>
        <dbReference type="ARBA" id="ARBA00023163"/>
    </source>
</evidence>
<evidence type="ECO:0000256" key="2">
    <source>
        <dbReference type="ARBA" id="ARBA00023125"/>
    </source>
</evidence>
<dbReference type="PANTHER" id="PTHR43537">
    <property type="entry name" value="TRANSCRIPTIONAL REGULATOR, GNTR FAMILY"/>
    <property type="match status" value="1"/>
</dbReference>
<dbReference type="SUPFAM" id="SSF48008">
    <property type="entry name" value="GntR ligand-binding domain-like"/>
    <property type="match status" value="1"/>
</dbReference>
<feature type="domain" description="HTH gntR-type" evidence="4">
    <location>
        <begin position="30"/>
        <end position="97"/>
    </location>
</feature>
<dbReference type="SMART" id="SM00345">
    <property type="entry name" value="HTH_GNTR"/>
    <property type="match status" value="1"/>
</dbReference>
<sequence>MSESGMGQNRGMELTDVQRPEDQIAPEASTGKGSQAYDGLLDLIFSRELKEGEQIQERALALRLGVSRTPLREAMHRLEGERVLERRHNNRLYVRAVTMQELMETLYIRRMLEADAAARAAGKIPQEKLADLRQRIERLMNSDEPANPLHQQLDAELHGLIAEYCGNEMLVSMIGDLRRKTRMFSLKRMEKRMVPVCEEHMAMIDALTRGDSEAASNETKRHIDNIRQSIIDKLSSYY</sequence>
<protein>
    <submittedName>
        <fullName evidence="5">GntR family transcriptional regulator</fullName>
    </submittedName>
</protein>
<dbReference type="EMBL" id="BAABGJ010000009">
    <property type="protein sequence ID" value="GAA4334362.1"/>
    <property type="molecule type" value="Genomic_DNA"/>
</dbReference>
<dbReference type="InterPro" id="IPR000524">
    <property type="entry name" value="Tscrpt_reg_HTH_GntR"/>
</dbReference>
<dbReference type="SUPFAM" id="SSF46785">
    <property type="entry name" value="Winged helix' DNA-binding domain"/>
    <property type="match status" value="1"/>
</dbReference>
<dbReference type="Pfam" id="PF07729">
    <property type="entry name" value="FCD"/>
    <property type="match status" value="1"/>
</dbReference>
<dbReference type="InterPro" id="IPR036390">
    <property type="entry name" value="WH_DNA-bd_sf"/>
</dbReference>
<dbReference type="CDD" id="cd07377">
    <property type="entry name" value="WHTH_GntR"/>
    <property type="match status" value="1"/>
</dbReference>
<dbReference type="PANTHER" id="PTHR43537:SF24">
    <property type="entry name" value="GLUCONATE OPERON TRANSCRIPTIONAL REPRESSOR"/>
    <property type="match status" value="1"/>
</dbReference>
<dbReference type="InterPro" id="IPR008920">
    <property type="entry name" value="TF_FadR/GntR_C"/>
</dbReference>
<dbReference type="InterPro" id="IPR036388">
    <property type="entry name" value="WH-like_DNA-bd_sf"/>
</dbReference>
<keyword evidence="1" id="KW-0805">Transcription regulation</keyword>
<evidence type="ECO:0000313" key="5">
    <source>
        <dbReference type="EMBL" id="GAA4334362.1"/>
    </source>
</evidence>
<organism evidence="5 6">
    <name type="scientific">Variovorax defluvii</name>
    <dbReference type="NCBI Taxonomy" id="913761"/>
    <lineage>
        <taxon>Bacteria</taxon>
        <taxon>Pseudomonadati</taxon>
        <taxon>Pseudomonadota</taxon>
        <taxon>Betaproteobacteria</taxon>
        <taxon>Burkholderiales</taxon>
        <taxon>Comamonadaceae</taxon>
        <taxon>Variovorax</taxon>
    </lineage>
</organism>
<name>A0ABP8H4U6_9BURK</name>
<keyword evidence="2" id="KW-0238">DNA-binding</keyword>
<dbReference type="Gene3D" id="1.20.120.530">
    <property type="entry name" value="GntR ligand-binding domain-like"/>
    <property type="match status" value="1"/>
</dbReference>
<comment type="caution">
    <text evidence="5">The sequence shown here is derived from an EMBL/GenBank/DDBJ whole genome shotgun (WGS) entry which is preliminary data.</text>
</comment>